<dbReference type="Pfam" id="PF14016">
    <property type="entry name" value="DUF4232"/>
    <property type="match status" value="1"/>
</dbReference>
<organism evidence="4 5">
    <name type="scientific">Streptomyces palmae</name>
    <dbReference type="NCBI Taxonomy" id="1701085"/>
    <lineage>
        <taxon>Bacteria</taxon>
        <taxon>Bacillati</taxon>
        <taxon>Actinomycetota</taxon>
        <taxon>Actinomycetes</taxon>
        <taxon>Kitasatosporales</taxon>
        <taxon>Streptomycetaceae</taxon>
        <taxon>Streptomyces</taxon>
    </lineage>
</organism>
<dbReference type="EMBL" id="SRID01000369">
    <property type="protein sequence ID" value="TGA93158.1"/>
    <property type="molecule type" value="Genomic_DNA"/>
</dbReference>
<dbReference type="RefSeq" id="WP_135341716.1">
    <property type="nucleotide sequence ID" value="NZ_JBHLTX010000045.1"/>
</dbReference>
<reference evidence="4 5" key="1">
    <citation type="submission" date="2019-03" db="EMBL/GenBank/DDBJ databases">
        <authorList>
            <person name="Gonzalez-Pimentel J.L."/>
        </authorList>
    </citation>
    <scope>NUCLEOTIDE SEQUENCE [LARGE SCALE GENOMIC DNA]</scope>
    <source>
        <strain evidence="4 5">JCM 31289</strain>
    </source>
</reference>
<dbReference type="AlphaFoldDB" id="A0A4Z0GDX3"/>
<dbReference type="Proteomes" id="UP000297948">
    <property type="component" value="Unassembled WGS sequence"/>
</dbReference>
<feature type="region of interest" description="Disordered" evidence="1">
    <location>
        <begin position="26"/>
        <end position="99"/>
    </location>
</feature>
<keyword evidence="2" id="KW-0732">Signal</keyword>
<feature type="chain" id="PRO_5038883565" evidence="2">
    <location>
        <begin position="25"/>
        <end position="234"/>
    </location>
</feature>
<keyword evidence="5" id="KW-1185">Reference proteome</keyword>
<sequence>MKPNRLAKPTLAGIALLAALTLTACNSDDSTDGAGKGSDSSNSSSAGRSTGGGNGNGGSGSSGGSGTGGSGSSGSGTAGDSDGPKGSVAGTGNNSNGKIDVCRTDELEVNAEDNTIDSEGVVTVSFKNSGGRDCTISGYAGVDLKGADGTTVSVDRGSETPTPTTLADGETAAFNISYPVNTSGGSGWRASKLIVTPPNETKSVTLNWPGGSFPVSDGSGSGTSLTLAPVGKVG</sequence>
<evidence type="ECO:0000256" key="1">
    <source>
        <dbReference type="SAM" id="MobiDB-lite"/>
    </source>
</evidence>
<comment type="caution">
    <text evidence="4">The sequence shown here is derived from an EMBL/GenBank/DDBJ whole genome shotgun (WGS) entry which is preliminary data.</text>
</comment>
<feature type="compositionally biased region" description="Gly residues" evidence="1">
    <location>
        <begin position="49"/>
        <end position="77"/>
    </location>
</feature>
<accession>A0A4Z0GDX3</accession>
<feature type="signal peptide" evidence="2">
    <location>
        <begin position="1"/>
        <end position="24"/>
    </location>
</feature>
<proteinExistence type="predicted"/>
<dbReference type="OrthoDB" id="3480105at2"/>
<feature type="compositionally biased region" description="Low complexity" evidence="1">
    <location>
        <begin position="37"/>
        <end position="48"/>
    </location>
</feature>
<name>A0A4Z0GDX3_9ACTN</name>
<dbReference type="PROSITE" id="PS51257">
    <property type="entry name" value="PROKAR_LIPOPROTEIN"/>
    <property type="match status" value="1"/>
</dbReference>
<protein>
    <submittedName>
        <fullName evidence="4">DUF4232 domain-containing protein</fullName>
    </submittedName>
</protein>
<gene>
    <name evidence="4" type="ORF">E4099_26870</name>
</gene>
<evidence type="ECO:0000313" key="4">
    <source>
        <dbReference type="EMBL" id="TGA93158.1"/>
    </source>
</evidence>
<evidence type="ECO:0000313" key="5">
    <source>
        <dbReference type="Proteomes" id="UP000297948"/>
    </source>
</evidence>
<evidence type="ECO:0000259" key="3">
    <source>
        <dbReference type="Pfam" id="PF14016"/>
    </source>
</evidence>
<feature type="region of interest" description="Disordered" evidence="1">
    <location>
        <begin position="212"/>
        <end position="234"/>
    </location>
</feature>
<feature type="domain" description="DUF4232" evidence="3">
    <location>
        <begin position="102"/>
        <end position="229"/>
    </location>
</feature>
<evidence type="ECO:0000256" key="2">
    <source>
        <dbReference type="SAM" id="SignalP"/>
    </source>
</evidence>
<dbReference type="InterPro" id="IPR025326">
    <property type="entry name" value="DUF4232"/>
</dbReference>